<sequence length="293" mass="32422">MSSKTTQVQILEDLSPQVPLRAHAPLLPPRPGRSQAGAAPPRKREVQYLRRADALAASGQVEKALTHLRKLVSLSPESTLAYLRIATLLRQENRPSEALEVLRAAIARAPRCLASREALAETYLESGCWKEAVSQSRILLSLCPRSLFARDVLSAAYLQQGLLDQALCVTDEMIRLDPLDATNHFKRGVLLQQKGVVGGAVKAFCRVLEMHPEPDVADESRAALEMLDGHQIRQILTIAVEDVPFRMKLEQDTDSAVAEKGFLLSEAGIAALRQVSFEDLPDAPPGWRHYRYH</sequence>
<gene>
    <name evidence="5" type="ORF">AVDCRST_MAG63-583</name>
</gene>
<dbReference type="InterPro" id="IPR019734">
    <property type="entry name" value="TPR_rpt"/>
</dbReference>
<protein>
    <submittedName>
        <fullName evidence="5">Uncharacterized protein</fullName>
    </submittedName>
</protein>
<dbReference type="EMBL" id="CADCTO010000076">
    <property type="protein sequence ID" value="CAA9222833.1"/>
    <property type="molecule type" value="Genomic_DNA"/>
</dbReference>
<evidence type="ECO:0000256" key="4">
    <source>
        <dbReference type="SAM" id="MobiDB-lite"/>
    </source>
</evidence>
<dbReference type="Gene3D" id="1.25.40.10">
    <property type="entry name" value="Tetratricopeptide repeat domain"/>
    <property type="match status" value="1"/>
</dbReference>
<accession>A0A6J4HGX8</accession>
<feature type="repeat" description="TPR" evidence="3">
    <location>
        <begin position="45"/>
        <end position="78"/>
    </location>
</feature>
<dbReference type="SMART" id="SM00028">
    <property type="entry name" value="TPR"/>
    <property type="match status" value="3"/>
</dbReference>
<evidence type="ECO:0000256" key="3">
    <source>
        <dbReference type="PROSITE-ProRule" id="PRU00339"/>
    </source>
</evidence>
<dbReference type="PROSITE" id="PS50005">
    <property type="entry name" value="TPR"/>
    <property type="match status" value="1"/>
</dbReference>
<keyword evidence="1" id="KW-0677">Repeat</keyword>
<name>A0A6J4HGX8_9BACT</name>
<evidence type="ECO:0000313" key="5">
    <source>
        <dbReference type="EMBL" id="CAA9222833.1"/>
    </source>
</evidence>
<dbReference type="SUPFAM" id="SSF48452">
    <property type="entry name" value="TPR-like"/>
    <property type="match status" value="1"/>
</dbReference>
<dbReference type="InterPro" id="IPR051012">
    <property type="entry name" value="CellSynth/LPSAsmb/PSIAsmb"/>
</dbReference>
<keyword evidence="2 3" id="KW-0802">TPR repeat</keyword>
<dbReference type="Pfam" id="PF14559">
    <property type="entry name" value="TPR_19"/>
    <property type="match status" value="1"/>
</dbReference>
<evidence type="ECO:0000256" key="2">
    <source>
        <dbReference type="ARBA" id="ARBA00022803"/>
    </source>
</evidence>
<dbReference type="PANTHER" id="PTHR45586">
    <property type="entry name" value="TPR REPEAT-CONTAINING PROTEIN PA4667"/>
    <property type="match status" value="1"/>
</dbReference>
<dbReference type="AlphaFoldDB" id="A0A6J4HGX8"/>
<feature type="region of interest" description="Disordered" evidence="4">
    <location>
        <begin position="22"/>
        <end position="43"/>
    </location>
</feature>
<dbReference type="InterPro" id="IPR011990">
    <property type="entry name" value="TPR-like_helical_dom_sf"/>
</dbReference>
<evidence type="ECO:0000256" key="1">
    <source>
        <dbReference type="ARBA" id="ARBA00022737"/>
    </source>
</evidence>
<reference evidence="5" key="1">
    <citation type="submission" date="2020-02" db="EMBL/GenBank/DDBJ databases">
        <authorList>
            <person name="Meier V. D."/>
        </authorList>
    </citation>
    <scope>NUCLEOTIDE SEQUENCE</scope>
    <source>
        <strain evidence="5">AVDCRST_MAG63</strain>
    </source>
</reference>
<proteinExistence type="predicted"/>
<organism evidence="5">
    <name type="scientific">uncultured Armatimonadetes bacterium</name>
    <dbReference type="NCBI Taxonomy" id="157466"/>
    <lineage>
        <taxon>Bacteria</taxon>
        <taxon>Bacillati</taxon>
        <taxon>Armatimonadota</taxon>
        <taxon>environmental samples</taxon>
    </lineage>
</organism>
<dbReference type="PANTHER" id="PTHR45586:SF14">
    <property type="entry name" value="TETRATRICOPEPTIDE TPR_2 REPEAT PROTEIN"/>
    <property type="match status" value="1"/>
</dbReference>